<sequence length="500" mass="53770">MFLPVACRQVSLDLQAVERALPEQDIFRAASPSKSPRLAHCARGHRLRAGLACAVLSATASCLSGIVAFSTWEPTTIQQQPSHRNHPSSFAVVLDAGSTGTRVHVYCFARGGVCSFGSEVVRKTQPGLSSCTEPACLSTLLLPLLDEVTLRVPHDLLSTTPLAVRATAGFRLLSSSQVDFLLDGIQTLVRQYSLLNSTVEVMSGVDEGCFQWIAVNSLLGAFEAAGAPAAVFELGGASAQMTYAVQPFRLAKVSQDLQAAYIRELYPPGSTDSIPIYQHSYLGYGILAIRTKLFQEAISLQVSDANPCLPTSHIMEYTSKEGTFKGRGAADQDRCAELFRRILQPGRSCSQETAPEDVHCAFAGAWPGPGYKSSLATGGRPKLVACSFFFWCLQDVGIIPANASNAEVTPQVYFEQAQKACSLSATELDTAYPGLSAERASWLCSEITYVYVLLTFGFGVEADANMMVLKEMDGPAGRFAASWTLGLALEISRGRMRPPP</sequence>
<organism evidence="5 6">
    <name type="scientific">Symbiodinium pilosum</name>
    <name type="common">Dinoflagellate</name>
    <dbReference type="NCBI Taxonomy" id="2952"/>
    <lineage>
        <taxon>Eukaryota</taxon>
        <taxon>Sar</taxon>
        <taxon>Alveolata</taxon>
        <taxon>Dinophyceae</taxon>
        <taxon>Suessiales</taxon>
        <taxon>Symbiodiniaceae</taxon>
        <taxon>Symbiodinium</taxon>
    </lineage>
</organism>
<dbReference type="Gene3D" id="3.30.420.40">
    <property type="match status" value="1"/>
</dbReference>
<evidence type="ECO:0000256" key="1">
    <source>
        <dbReference type="ARBA" id="ARBA00009283"/>
    </source>
</evidence>
<keyword evidence="2" id="KW-0378">Hydrolase</keyword>
<name>A0A812X082_SYMPI</name>
<evidence type="ECO:0000256" key="2">
    <source>
        <dbReference type="ARBA" id="ARBA00022801"/>
    </source>
</evidence>
<dbReference type="GO" id="GO:0005524">
    <property type="term" value="F:ATP binding"/>
    <property type="evidence" value="ECO:0007669"/>
    <property type="project" value="UniProtKB-KW"/>
</dbReference>
<feature type="active site" description="Proton acceptor" evidence="3">
    <location>
        <position position="207"/>
    </location>
</feature>
<proteinExistence type="inferred from homology"/>
<dbReference type="InterPro" id="IPR000407">
    <property type="entry name" value="GDA1_CD39_NTPase"/>
</dbReference>
<dbReference type="OrthoDB" id="6372431at2759"/>
<gene>
    <name evidence="5" type="primary">APY1</name>
    <name evidence="5" type="ORF">SPIL2461_LOCUS19681</name>
</gene>
<accession>A0A812X082</accession>
<keyword evidence="4" id="KW-0547">Nucleotide-binding</keyword>
<dbReference type="Proteomes" id="UP000649617">
    <property type="component" value="Unassembled WGS sequence"/>
</dbReference>
<evidence type="ECO:0000256" key="3">
    <source>
        <dbReference type="PIRSR" id="PIRSR600407-1"/>
    </source>
</evidence>
<comment type="caution">
    <text evidence="5">The sequence shown here is derived from an EMBL/GenBank/DDBJ whole genome shotgun (WGS) entry which is preliminary data.</text>
</comment>
<dbReference type="GO" id="GO:0016787">
    <property type="term" value="F:hydrolase activity"/>
    <property type="evidence" value="ECO:0007669"/>
    <property type="project" value="UniProtKB-KW"/>
</dbReference>
<protein>
    <submittedName>
        <fullName evidence="5">APY1 protein</fullName>
    </submittedName>
</protein>
<keyword evidence="4" id="KW-0067">ATP-binding</keyword>
<dbReference type="EMBL" id="CAJNIZ010044760">
    <property type="protein sequence ID" value="CAE7700271.1"/>
    <property type="molecule type" value="Genomic_DNA"/>
</dbReference>
<feature type="binding site" evidence="4">
    <location>
        <begin position="236"/>
        <end position="240"/>
    </location>
    <ligand>
        <name>ATP</name>
        <dbReference type="ChEBI" id="CHEBI:30616"/>
    </ligand>
</feature>
<reference evidence="5" key="1">
    <citation type="submission" date="2021-02" db="EMBL/GenBank/DDBJ databases">
        <authorList>
            <person name="Dougan E. K."/>
            <person name="Rhodes N."/>
            <person name="Thang M."/>
            <person name="Chan C."/>
        </authorList>
    </citation>
    <scope>NUCLEOTIDE SEQUENCE</scope>
</reference>
<evidence type="ECO:0000313" key="5">
    <source>
        <dbReference type="EMBL" id="CAE7700271.1"/>
    </source>
</evidence>
<dbReference type="AlphaFoldDB" id="A0A812X082"/>
<evidence type="ECO:0000313" key="6">
    <source>
        <dbReference type="Proteomes" id="UP000649617"/>
    </source>
</evidence>
<dbReference type="Gene3D" id="3.30.420.150">
    <property type="entry name" value="Exopolyphosphatase. Domain 2"/>
    <property type="match status" value="1"/>
</dbReference>
<dbReference type="Pfam" id="PF01150">
    <property type="entry name" value="GDA1_CD39"/>
    <property type="match status" value="1"/>
</dbReference>
<dbReference type="PANTHER" id="PTHR11782">
    <property type="entry name" value="ADENOSINE/GUANOSINE DIPHOSPHATASE"/>
    <property type="match status" value="1"/>
</dbReference>
<evidence type="ECO:0000256" key="4">
    <source>
        <dbReference type="PIRSR" id="PIRSR600407-2"/>
    </source>
</evidence>
<keyword evidence="6" id="KW-1185">Reference proteome</keyword>
<comment type="similarity">
    <text evidence="1">Belongs to the GDA1/CD39 NTPase family.</text>
</comment>